<evidence type="ECO:0000313" key="2">
    <source>
        <dbReference type="EMBL" id="GIY96176.1"/>
    </source>
</evidence>
<proteinExistence type="predicted"/>
<feature type="region of interest" description="Disordered" evidence="1">
    <location>
        <begin position="1"/>
        <end position="23"/>
    </location>
</feature>
<organism evidence="2 3">
    <name type="scientific">Caerostris extrusa</name>
    <name type="common">Bark spider</name>
    <name type="synonym">Caerostris bankana</name>
    <dbReference type="NCBI Taxonomy" id="172846"/>
    <lineage>
        <taxon>Eukaryota</taxon>
        <taxon>Metazoa</taxon>
        <taxon>Ecdysozoa</taxon>
        <taxon>Arthropoda</taxon>
        <taxon>Chelicerata</taxon>
        <taxon>Arachnida</taxon>
        <taxon>Araneae</taxon>
        <taxon>Araneomorphae</taxon>
        <taxon>Entelegynae</taxon>
        <taxon>Araneoidea</taxon>
        <taxon>Araneidae</taxon>
        <taxon>Caerostris</taxon>
    </lineage>
</organism>
<keyword evidence="3" id="KW-1185">Reference proteome</keyword>
<protein>
    <submittedName>
        <fullName evidence="2">Uncharacterized protein</fullName>
    </submittedName>
</protein>
<name>A0AAV4XMJ5_CAEEX</name>
<gene>
    <name evidence="2" type="ORF">CEXT_140331</name>
</gene>
<accession>A0AAV4XMJ5</accession>
<evidence type="ECO:0000256" key="1">
    <source>
        <dbReference type="SAM" id="MobiDB-lite"/>
    </source>
</evidence>
<comment type="caution">
    <text evidence="2">The sequence shown here is derived from an EMBL/GenBank/DDBJ whole genome shotgun (WGS) entry which is preliminary data.</text>
</comment>
<evidence type="ECO:0000313" key="3">
    <source>
        <dbReference type="Proteomes" id="UP001054945"/>
    </source>
</evidence>
<dbReference type="EMBL" id="BPLR01018016">
    <property type="protein sequence ID" value="GIY96176.1"/>
    <property type="molecule type" value="Genomic_DNA"/>
</dbReference>
<dbReference type="Proteomes" id="UP001054945">
    <property type="component" value="Unassembled WGS sequence"/>
</dbReference>
<dbReference type="AlphaFoldDB" id="A0AAV4XMJ5"/>
<reference evidence="2 3" key="1">
    <citation type="submission" date="2021-06" db="EMBL/GenBank/DDBJ databases">
        <title>Caerostris extrusa draft genome.</title>
        <authorList>
            <person name="Kono N."/>
            <person name="Arakawa K."/>
        </authorList>
    </citation>
    <scope>NUCLEOTIDE SEQUENCE [LARGE SCALE GENOMIC DNA]</scope>
</reference>
<sequence>MPRLMPGESPGRNGFTTRHSKGVDSTGSIVILGEWFPNSLLSNTNIELEIPWFAKAEGQGHRLGQK</sequence>